<organism evidence="25 26">
    <name type="scientific">Natronocalculus amylovorans</name>
    <dbReference type="NCBI Taxonomy" id="2917812"/>
    <lineage>
        <taxon>Archaea</taxon>
        <taxon>Methanobacteriati</taxon>
        <taxon>Methanobacteriota</taxon>
        <taxon>Stenosarchaea group</taxon>
        <taxon>Halobacteria</taxon>
        <taxon>Halobacteriales</taxon>
        <taxon>Haloferacaceae</taxon>
        <taxon>Natronocalculus</taxon>
    </lineage>
</organism>
<dbReference type="SUPFAM" id="SSF47802">
    <property type="entry name" value="DNA polymerase beta, N-terminal domain-like"/>
    <property type="match status" value="1"/>
</dbReference>
<dbReference type="Pfam" id="PF14791">
    <property type="entry name" value="DNA_pol_B_thumb"/>
    <property type="match status" value="1"/>
</dbReference>
<dbReference type="SUPFAM" id="SSF89550">
    <property type="entry name" value="PHP domain-like"/>
    <property type="match status" value="1"/>
</dbReference>
<keyword evidence="12" id="KW-0832">Ubl conjugation</keyword>
<comment type="function">
    <text evidence="20">Repair polymerase that plays a key role in base-excision repair. During this process, the damaged base is excised by specific DNA glycosylases, the DNA backbone is nicked at the abasic site by an apurinic/apyrimidic (AP) endonuclease, and POLB removes 5'-deoxyribose-phosphate from the preincised AP site acting as a 5'-deoxyribose-phosphate lyase (5'-dRP lyase); through its DNA polymerase activity, it adds one nucleotide to the 3' end of the arising single-nucleotide gap. Conducts 'gap-filling' DNA synthesis in a stepwise distributive fashion rather than in a processive fashion as for other DNA polymerases. It is also able to cleave sugar-phosphate bonds 3' to an intact AP site, acting as an AP lyase.</text>
</comment>
<dbReference type="InterPro" id="IPR002054">
    <property type="entry name" value="DNA-dir_DNA_pol_X"/>
</dbReference>
<protein>
    <recommendedName>
        <fullName evidence="5">DNA polymerase beta</fullName>
        <ecNumber evidence="3">2.7.7.7</ecNumber>
        <ecNumber evidence="4">4.2.99.18</ecNumber>
    </recommendedName>
    <alternativeName>
        <fullName evidence="16">5'-deoxyribose-phosphate lyase</fullName>
    </alternativeName>
    <alternativeName>
        <fullName evidence="17">AP lyase</fullName>
    </alternativeName>
</protein>
<keyword evidence="15" id="KW-0234">DNA repair</keyword>
<dbReference type="InterPro" id="IPR027421">
    <property type="entry name" value="DNA_pol_lamdba_lyase_dom_sf"/>
</dbReference>
<dbReference type="SMART" id="SM00278">
    <property type="entry name" value="HhH1"/>
    <property type="match status" value="3"/>
</dbReference>
<evidence type="ECO:0000256" key="9">
    <source>
        <dbReference type="ARBA" id="ARBA00022695"/>
    </source>
</evidence>
<dbReference type="InterPro" id="IPR002008">
    <property type="entry name" value="DNA_pol_X_beta-like"/>
</dbReference>
<evidence type="ECO:0000313" key="26">
    <source>
        <dbReference type="Proteomes" id="UP001203207"/>
    </source>
</evidence>
<dbReference type="Gene3D" id="3.20.20.140">
    <property type="entry name" value="Metal-dependent hydrolases"/>
    <property type="match status" value="1"/>
</dbReference>
<name>A0AAE3FYW5_9EURY</name>
<keyword evidence="25" id="KW-0540">Nuclease</keyword>
<evidence type="ECO:0000256" key="5">
    <source>
        <dbReference type="ARBA" id="ARBA00020020"/>
    </source>
</evidence>
<dbReference type="CDD" id="cd00141">
    <property type="entry name" value="NT_POLXc"/>
    <property type="match status" value="1"/>
</dbReference>
<dbReference type="Gene3D" id="1.10.150.110">
    <property type="entry name" value="DNA polymerase beta, N-terminal domain-like"/>
    <property type="match status" value="1"/>
</dbReference>
<evidence type="ECO:0000256" key="12">
    <source>
        <dbReference type="ARBA" id="ARBA00022843"/>
    </source>
</evidence>
<dbReference type="SUPFAM" id="SSF81301">
    <property type="entry name" value="Nucleotidyltransferase"/>
    <property type="match status" value="1"/>
</dbReference>
<dbReference type="PRINTS" id="PR00870">
    <property type="entry name" value="DNAPOLXBETA"/>
</dbReference>
<evidence type="ECO:0000256" key="15">
    <source>
        <dbReference type="ARBA" id="ARBA00023204"/>
    </source>
</evidence>
<evidence type="ECO:0000259" key="22">
    <source>
        <dbReference type="SMART" id="SM00278"/>
    </source>
</evidence>
<proteinExistence type="predicted"/>
<dbReference type="NCBIfam" id="NF006375">
    <property type="entry name" value="PRK08609.1"/>
    <property type="match status" value="1"/>
</dbReference>
<evidence type="ECO:0000256" key="18">
    <source>
        <dbReference type="ARBA" id="ARBA00044632"/>
    </source>
</evidence>
<dbReference type="EMBL" id="JAKRVX010000005">
    <property type="protein sequence ID" value="MCL9817716.1"/>
    <property type="molecule type" value="Genomic_DNA"/>
</dbReference>
<keyword evidence="7" id="KW-0237">DNA synthesis</keyword>
<evidence type="ECO:0000256" key="14">
    <source>
        <dbReference type="ARBA" id="ARBA00023053"/>
    </source>
</evidence>
<dbReference type="PIRSF" id="PIRSF005047">
    <property type="entry name" value="UCP005047_YshC"/>
    <property type="match status" value="1"/>
</dbReference>
<dbReference type="SUPFAM" id="SSF158702">
    <property type="entry name" value="Sec63 N-terminal domain-like"/>
    <property type="match status" value="1"/>
</dbReference>
<keyword evidence="26" id="KW-1185">Reference proteome</keyword>
<evidence type="ECO:0000256" key="13">
    <source>
        <dbReference type="ARBA" id="ARBA00022932"/>
    </source>
</evidence>
<dbReference type="Gene3D" id="3.30.460.10">
    <property type="entry name" value="Beta Polymerase, domain 2"/>
    <property type="match status" value="1"/>
</dbReference>
<comment type="caution">
    <text evidence="25">The sequence shown here is derived from an EMBL/GenBank/DDBJ whole genome shotgun (WGS) entry which is preliminary data.</text>
</comment>
<dbReference type="InterPro" id="IPR016195">
    <property type="entry name" value="Pol/histidinol_Pase-like"/>
</dbReference>
<dbReference type="InterPro" id="IPR004013">
    <property type="entry name" value="PHP_dom"/>
</dbReference>
<dbReference type="GO" id="GO:0008270">
    <property type="term" value="F:zinc ion binding"/>
    <property type="evidence" value="ECO:0007669"/>
    <property type="project" value="TreeGrafter"/>
</dbReference>
<dbReference type="Pfam" id="PF14520">
    <property type="entry name" value="HHH_5"/>
    <property type="match status" value="1"/>
</dbReference>
<accession>A0AAE3FYW5</accession>
<dbReference type="SMART" id="SM00483">
    <property type="entry name" value="POLXc"/>
    <property type="match status" value="1"/>
</dbReference>
<dbReference type="Pfam" id="PF02811">
    <property type="entry name" value="PHP"/>
    <property type="match status" value="1"/>
</dbReference>
<keyword evidence="25" id="KW-0378">Hydrolase</keyword>
<evidence type="ECO:0000256" key="10">
    <source>
        <dbReference type="ARBA" id="ARBA00022705"/>
    </source>
</evidence>
<evidence type="ECO:0000256" key="7">
    <source>
        <dbReference type="ARBA" id="ARBA00022634"/>
    </source>
</evidence>
<dbReference type="Pfam" id="PF14716">
    <property type="entry name" value="HHH_8"/>
    <property type="match status" value="1"/>
</dbReference>
<dbReference type="InterPro" id="IPR037160">
    <property type="entry name" value="DNA_Pol_thumb_sf"/>
</dbReference>
<dbReference type="EC" id="4.2.99.18" evidence="4"/>
<keyword evidence="11" id="KW-0227">DNA damage</keyword>
<dbReference type="PANTHER" id="PTHR36928">
    <property type="entry name" value="PHOSPHATASE YCDX-RELATED"/>
    <property type="match status" value="1"/>
</dbReference>
<keyword evidence="9" id="KW-0548">Nucleotidyltransferase</keyword>
<dbReference type="InterPro" id="IPR029398">
    <property type="entry name" value="PolB_thumb"/>
</dbReference>
<comment type="cofactor">
    <cofactor evidence="1">
        <name>Mg(2+)</name>
        <dbReference type="ChEBI" id="CHEBI:18420"/>
    </cofactor>
</comment>
<keyword evidence="13" id="KW-0239">DNA-directed DNA polymerase</keyword>
<feature type="domain" description="Helix-hairpin-helix DNA-binding motif class 1" evidence="22">
    <location>
        <begin position="93"/>
        <end position="112"/>
    </location>
</feature>
<dbReference type="GO" id="GO:0140078">
    <property type="term" value="F:class I DNA-(apurinic or apyrimidinic site) endonuclease activity"/>
    <property type="evidence" value="ECO:0007669"/>
    <property type="project" value="UniProtKB-EC"/>
</dbReference>
<dbReference type="Gene3D" id="3.30.210.10">
    <property type="entry name" value="DNA polymerase, thumb domain"/>
    <property type="match status" value="1"/>
</dbReference>
<comment type="catalytic activity">
    <reaction evidence="18">
        <text>2'-deoxyribonucleotide-(2'-deoxyribose 5'-phosphate)-2'-deoxyribonucleotide-DNA = a 3'-end 2'-deoxyribonucleotide-(2,3-dehydro-2,3-deoxyribose 5'-phosphate)-DNA + a 5'-end 5'-phospho-2'-deoxyribonucleoside-DNA + H(+)</text>
        <dbReference type="Rhea" id="RHEA:66592"/>
        <dbReference type="Rhea" id="RHEA-COMP:13180"/>
        <dbReference type="Rhea" id="RHEA-COMP:16897"/>
        <dbReference type="Rhea" id="RHEA-COMP:17067"/>
        <dbReference type="ChEBI" id="CHEBI:15378"/>
        <dbReference type="ChEBI" id="CHEBI:136412"/>
        <dbReference type="ChEBI" id="CHEBI:157695"/>
        <dbReference type="ChEBI" id="CHEBI:167181"/>
        <dbReference type="EC" id="4.2.99.18"/>
    </reaction>
</comment>
<dbReference type="GO" id="GO:0006281">
    <property type="term" value="P:DNA repair"/>
    <property type="evidence" value="ECO:0007669"/>
    <property type="project" value="UniProtKB-KW"/>
</dbReference>
<feature type="domain" description="Helix-hairpin-helix DNA-binding motif class 1" evidence="22">
    <location>
        <begin position="128"/>
        <end position="147"/>
    </location>
</feature>
<evidence type="ECO:0000256" key="16">
    <source>
        <dbReference type="ARBA" id="ARBA00035717"/>
    </source>
</evidence>
<dbReference type="InterPro" id="IPR003583">
    <property type="entry name" value="Hlx-hairpin-Hlx_DNA-bd_motif"/>
</dbReference>
<evidence type="ECO:0000259" key="24">
    <source>
        <dbReference type="SMART" id="SM00483"/>
    </source>
</evidence>
<feature type="domain" description="Helix-hairpin-helix DNA-binding motif class 1" evidence="22">
    <location>
        <begin position="53"/>
        <end position="72"/>
    </location>
</feature>
<evidence type="ECO:0000256" key="3">
    <source>
        <dbReference type="ARBA" id="ARBA00012417"/>
    </source>
</evidence>
<comment type="subcellular location">
    <subcellularLocation>
        <location evidence="2">Cytoplasm</location>
    </subcellularLocation>
</comment>
<dbReference type="GO" id="GO:0003677">
    <property type="term" value="F:DNA binding"/>
    <property type="evidence" value="ECO:0007669"/>
    <property type="project" value="InterPro"/>
</dbReference>
<dbReference type="InterPro" id="IPR043519">
    <property type="entry name" value="NT_sf"/>
</dbReference>
<dbReference type="CDD" id="cd07436">
    <property type="entry name" value="PHP_PolX"/>
    <property type="match status" value="1"/>
</dbReference>
<comment type="catalytic activity">
    <reaction evidence="21">
        <text>DNA(n) + a 2'-deoxyribonucleoside 5'-triphosphate = DNA(n+1) + diphosphate</text>
        <dbReference type="Rhea" id="RHEA:22508"/>
        <dbReference type="Rhea" id="RHEA-COMP:17339"/>
        <dbReference type="Rhea" id="RHEA-COMP:17340"/>
        <dbReference type="ChEBI" id="CHEBI:33019"/>
        <dbReference type="ChEBI" id="CHEBI:61560"/>
        <dbReference type="ChEBI" id="CHEBI:173112"/>
        <dbReference type="EC" id="2.7.7.7"/>
    </reaction>
</comment>
<dbReference type="InterPro" id="IPR010996">
    <property type="entry name" value="HHH_MUS81"/>
</dbReference>
<evidence type="ECO:0000256" key="4">
    <source>
        <dbReference type="ARBA" id="ARBA00012720"/>
    </source>
</evidence>
<reference evidence="25" key="2">
    <citation type="submission" date="2022-02" db="EMBL/GenBank/DDBJ databases">
        <authorList>
            <person name="Elcheninov A.G."/>
            <person name="Sorokin D.Y."/>
            <person name="Kublanov I.V."/>
        </authorList>
    </citation>
    <scope>NUCLEOTIDE SEQUENCE</scope>
    <source>
        <strain evidence="25">AArc-St2</strain>
    </source>
</reference>
<dbReference type="PANTHER" id="PTHR36928:SF1">
    <property type="entry name" value="PHOSPHATASE YCDX-RELATED"/>
    <property type="match status" value="1"/>
</dbReference>
<dbReference type="InterPro" id="IPR003141">
    <property type="entry name" value="Pol/His_phosphatase_N"/>
</dbReference>
<dbReference type="AlphaFoldDB" id="A0AAE3FYW5"/>
<dbReference type="RefSeq" id="WP_250585006.1">
    <property type="nucleotide sequence ID" value="NZ_JAKRVX010000005.1"/>
</dbReference>
<evidence type="ECO:0000259" key="23">
    <source>
        <dbReference type="SMART" id="SM00481"/>
    </source>
</evidence>
<evidence type="ECO:0000256" key="19">
    <source>
        <dbReference type="ARBA" id="ARBA00044678"/>
    </source>
</evidence>
<keyword evidence="10" id="KW-0235">DNA replication</keyword>
<dbReference type="GO" id="GO:0005829">
    <property type="term" value="C:cytosol"/>
    <property type="evidence" value="ECO:0007669"/>
    <property type="project" value="TreeGrafter"/>
</dbReference>
<evidence type="ECO:0000256" key="21">
    <source>
        <dbReference type="ARBA" id="ARBA00049244"/>
    </source>
</evidence>
<keyword evidence="25" id="KW-0269">Exonuclease</keyword>
<dbReference type="Proteomes" id="UP001203207">
    <property type="component" value="Unassembled WGS sequence"/>
</dbReference>
<evidence type="ECO:0000256" key="6">
    <source>
        <dbReference type="ARBA" id="ARBA00022481"/>
    </source>
</evidence>
<evidence type="ECO:0000256" key="1">
    <source>
        <dbReference type="ARBA" id="ARBA00001946"/>
    </source>
</evidence>
<evidence type="ECO:0000313" key="25">
    <source>
        <dbReference type="EMBL" id="MCL9817716.1"/>
    </source>
</evidence>
<comment type="catalytic activity">
    <reaction evidence="19">
        <text>a 5'-end 2'-deoxyribose-2'-deoxyribonucleotide-DNA = (2E,4S)-4-hydroxypenten-2-al-5-phosphate + a 5'-end 5'-phospho-2'-deoxyribonucleoside-DNA + H(+)</text>
        <dbReference type="Rhea" id="RHEA:76255"/>
        <dbReference type="Rhea" id="RHEA-COMP:13180"/>
        <dbReference type="Rhea" id="RHEA-COMP:18657"/>
        <dbReference type="ChEBI" id="CHEBI:15378"/>
        <dbReference type="ChEBI" id="CHEBI:136412"/>
        <dbReference type="ChEBI" id="CHEBI:195194"/>
        <dbReference type="ChEBI" id="CHEBI:195195"/>
    </reaction>
</comment>
<evidence type="ECO:0000256" key="11">
    <source>
        <dbReference type="ARBA" id="ARBA00022763"/>
    </source>
</evidence>
<keyword evidence="8" id="KW-0808">Transferase</keyword>
<evidence type="ECO:0000256" key="20">
    <source>
        <dbReference type="ARBA" id="ARBA00045548"/>
    </source>
</evidence>
<dbReference type="GO" id="GO:0042578">
    <property type="term" value="F:phosphoric ester hydrolase activity"/>
    <property type="evidence" value="ECO:0007669"/>
    <property type="project" value="TreeGrafter"/>
</dbReference>
<dbReference type="InterPro" id="IPR022311">
    <property type="entry name" value="PolX-like"/>
</dbReference>
<evidence type="ECO:0000256" key="2">
    <source>
        <dbReference type="ARBA" id="ARBA00004496"/>
    </source>
</evidence>
<sequence length="582" mass="62630">MSRNDEIATQLETFADLLEATGVSYKPNAYRRAAENIRDYPQAIEQLAATGEDAVGEIDRVGDAISAKVVEYFETGAIEELETLKTELPVDMAGLTAVEGVGPKTVGTLYDALGITTIEELETAAEAGEIQEIRGFGAKTESNILENIPFAKQSQERERLGDARPVADKLLTYLKENEHVEKAEVAGSIRRWEDTIGDVDVLVGSDDSEAVVAYFTEWPTADSVIEAGTSKSSVRADGVRVDLRVVVPDEYGAALQYFTGSKEHNVHLRNVAIDRGLKLNEYGIFDVSAVSEAEDSQRAGVRLGGATEAEMYGALDMPVVPPELREDTGEIEAALDGSLPNLVAVDEVLGDCHTHTDWSDGRYSIEEMVTAAADRGYEFHCVTDHATGPGIVGGVGLSDETLEEQRAEIEALNDTAEIEVFAGVETNITEDGGVSTGDDILSELDIVVASPHSALSGGTETVTDRLCQVIEHPSVDIIGHPTGRLINSREGLNIDFVRLARHAAEHDTALEVNANPARLDLHGDAVRAAVDADAPISINTDAHGPGSFEYLRYGVYTARRGWAEGTDVINCLPPSELRSFLH</sequence>
<dbReference type="SMART" id="SM00481">
    <property type="entry name" value="POLIIIAc"/>
    <property type="match status" value="1"/>
</dbReference>
<feature type="domain" description="Polymerase/histidinol phosphatase N-terminal" evidence="23">
    <location>
        <begin position="350"/>
        <end position="430"/>
    </location>
</feature>
<keyword evidence="14" id="KW-0915">Sodium</keyword>
<dbReference type="EC" id="2.7.7.7" evidence="3"/>
<keyword evidence="6" id="KW-0488">Methylation</keyword>
<dbReference type="Gene3D" id="1.10.150.20">
    <property type="entry name" value="5' to 3' exonuclease, C-terminal subdomain"/>
    <property type="match status" value="1"/>
</dbReference>
<dbReference type="GO" id="GO:0003887">
    <property type="term" value="F:DNA-directed DNA polymerase activity"/>
    <property type="evidence" value="ECO:0007669"/>
    <property type="project" value="UniProtKB-KW"/>
</dbReference>
<dbReference type="InterPro" id="IPR050243">
    <property type="entry name" value="PHP_phosphatase"/>
</dbReference>
<gene>
    <name evidence="25" type="primary">polX</name>
    <name evidence="25" type="ORF">AArcSt2_12245</name>
</gene>
<evidence type="ECO:0000256" key="17">
    <source>
        <dbReference type="ARBA" id="ARBA00035726"/>
    </source>
</evidence>
<feature type="domain" description="DNA-directed DNA polymerase X" evidence="24">
    <location>
        <begin position="1"/>
        <end position="326"/>
    </location>
</feature>
<reference evidence="25" key="1">
    <citation type="journal article" date="2022" name="Syst. Appl. Microbiol.">
        <title>Natronocalculus amylovorans gen. nov., sp. nov., and Natranaeroarchaeum aerophilus sp. nov., dominant culturable amylolytic natronoarchaea from hypersaline soda lakes in southwestern Siberia.</title>
        <authorList>
            <person name="Sorokin D.Y."/>
            <person name="Elcheninov A.G."/>
            <person name="Khizhniak T.V."/>
            <person name="Koenen M."/>
            <person name="Bale N.J."/>
            <person name="Damste J.S.S."/>
            <person name="Kublanov I.V."/>
        </authorList>
    </citation>
    <scope>NUCLEOTIDE SEQUENCE</scope>
    <source>
        <strain evidence="25">AArc-St2</strain>
    </source>
</reference>
<evidence type="ECO:0000256" key="8">
    <source>
        <dbReference type="ARBA" id="ARBA00022679"/>
    </source>
</evidence>
<dbReference type="GO" id="GO:0004527">
    <property type="term" value="F:exonuclease activity"/>
    <property type="evidence" value="ECO:0007669"/>
    <property type="project" value="UniProtKB-KW"/>
</dbReference>
<dbReference type="InterPro" id="IPR047967">
    <property type="entry name" value="PolX_PHP"/>
</dbReference>